<dbReference type="GO" id="GO:0031295">
    <property type="term" value="P:T cell costimulation"/>
    <property type="evidence" value="ECO:0007669"/>
    <property type="project" value="TreeGrafter"/>
</dbReference>
<evidence type="ECO:0000256" key="9">
    <source>
        <dbReference type="ARBA" id="ARBA00023180"/>
    </source>
</evidence>
<reference evidence="13" key="3">
    <citation type="submission" date="2025-09" db="UniProtKB">
        <authorList>
            <consortium name="Ensembl"/>
        </authorList>
    </citation>
    <scope>IDENTIFICATION</scope>
</reference>
<dbReference type="PANTHER" id="PTHR25466">
    <property type="entry name" value="T-LYMPHOCYTE ACTIVATION ANTIGEN"/>
    <property type="match status" value="1"/>
</dbReference>
<evidence type="ECO:0000256" key="7">
    <source>
        <dbReference type="ARBA" id="ARBA00023157"/>
    </source>
</evidence>
<organism evidence="13 14">
    <name type="scientific">Oreochromis niloticus</name>
    <name type="common">Nile tilapia</name>
    <name type="synonym">Tilapia nilotica</name>
    <dbReference type="NCBI Taxonomy" id="8128"/>
    <lineage>
        <taxon>Eukaryota</taxon>
        <taxon>Metazoa</taxon>
        <taxon>Chordata</taxon>
        <taxon>Craniata</taxon>
        <taxon>Vertebrata</taxon>
        <taxon>Euteleostomi</taxon>
        <taxon>Actinopterygii</taxon>
        <taxon>Neopterygii</taxon>
        <taxon>Teleostei</taxon>
        <taxon>Neoteleostei</taxon>
        <taxon>Acanthomorphata</taxon>
        <taxon>Ovalentaria</taxon>
        <taxon>Cichlomorphae</taxon>
        <taxon>Cichliformes</taxon>
        <taxon>Cichlidae</taxon>
        <taxon>African cichlids</taxon>
        <taxon>Pseudocrenilabrinae</taxon>
        <taxon>Oreochromini</taxon>
        <taxon>Oreochromis</taxon>
    </lineage>
</organism>
<evidence type="ECO:0000256" key="3">
    <source>
        <dbReference type="ARBA" id="ARBA00022692"/>
    </source>
</evidence>
<evidence type="ECO:0000256" key="11">
    <source>
        <dbReference type="SAM" id="Phobius"/>
    </source>
</evidence>
<dbReference type="Gene3D" id="2.60.40.10">
    <property type="entry name" value="Immunoglobulins"/>
    <property type="match status" value="1"/>
</dbReference>
<evidence type="ECO:0000256" key="4">
    <source>
        <dbReference type="ARBA" id="ARBA00022729"/>
    </source>
</evidence>
<evidence type="ECO:0000259" key="12">
    <source>
        <dbReference type="PROSITE" id="PS50835"/>
    </source>
</evidence>
<dbReference type="InterPro" id="IPR007110">
    <property type="entry name" value="Ig-like_dom"/>
</dbReference>
<accession>A0A669B6F2</accession>
<feature type="domain" description="Ig-like" evidence="12">
    <location>
        <begin position="11"/>
        <end position="126"/>
    </location>
</feature>
<evidence type="ECO:0000313" key="14">
    <source>
        <dbReference type="Proteomes" id="UP000005207"/>
    </source>
</evidence>
<keyword evidence="5 11" id="KW-1133">Transmembrane helix</keyword>
<evidence type="ECO:0000256" key="5">
    <source>
        <dbReference type="ARBA" id="ARBA00022989"/>
    </source>
</evidence>
<dbReference type="GeneTree" id="ENSGT01140000282888"/>
<dbReference type="InterPro" id="IPR036179">
    <property type="entry name" value="Ig-like_dom_sf"/>
</dbReference>
<sequence length="191" mass="21646">LLCDKLRFDLSNLSAFFFFILSEHKKITTESGLNVTLPCQASNVSFIAVKWSKADLGKEYVYLNRRGTPQPQEQHPSFSNRVDLQDRQKDEDVSVMDEDVFVMDEDVSVILKNLTINDTGTYECCVFVEDSWKSVGNFTLRVVPPVTAYGVLVLLAVAVFISMVFIYKRLHNTNKVPAQTPPYKGVPTEKK</sequence>
<dbReference type="AlphaFoldDB" id="A0A669B6F2"/>
<evidence type="ECO:0000256" key="6">
    <source>
        <dbReference type="ARBA" id="ARBA00023136"/>
    </source>
</evidence>
<name>A0A669B6F2_ORENI</name>
<dbReference type="Proteomes" id="UP000005207">
    <property type="component" value="Linkage group LG3"/>
</dbReference>
<dbReference type="SMART" id="SM00409">
    <property type="entry name" value="IG"/>
    <property type="match status" value="1"/>
</dbReference>
<dbReference type="GO" id="GO:0007166">
    <property type="term" value="P:cell surface receptor signaling pathway"/>
    <property type="evidence" value="ECO:0007669"/>
    <property type="project" value="TreeGrafter"/>
</dbReference>
<dbReference type="InterPro" id="IPR013106">
    <property type="entry name" value="Ig_V-set"/>
</dbReference>
<comment type="subcellular location">
    <subcellularLocation>
        <location evidence="1">Cell membrane</location>
        <topology evidence="1">Single-pass type I membrane protein</topology>
    </subcellularLocation>
</comment>
<dbReference type="GO" id="GO:0042102">
    <property type="term" value="P:positive regulation of T cell proliferation"/>
    <property type="evidence" value="ECO:0007669"/>
    <property type="project" value="TreeGrafter"/>
</dbReference>
<keyword evidence="10" id="KW-0393">Immunoglobulin domain</keyword>
<reference evidence="13" key="2">
    <citation type="submission" date="2025-08" db="UniProtKB">
        <authorList>
            <consortium name="Ensembl"/>
        </authorList>
    </citation>
    <scope>IDENTIFICATION</scope>
</reference>
<dbReference type="SMART" id="SM00406">
    <property type="entry name" value="IGv"/>
    <property type="match status" value="1"/>
</dbReference>
<evidence type="ECO:0000256" key="10">
    <source>
        <dbReference type="ARBA" id="ARBA00023319"/>
    </source>
</evidence>
<protein>
    <recommendedName>
        <fullName evidence="12">Ig-like domain-containing protein</fullName>
    </recommendedName>
</protein>
<keyword evidence="8" id="KW-0675">Receptor</keyword>
<dbReference type="GO" id="GO:0006955">
    <property type="term" value="P:immune response"/>
    <property type="evidence" value="ECO:0007669"/>
    <property type="project" value="TreeGrafter"/>
</dbReference>
<dbReference type="Pfam" id="PF07686">
    <property type="entry name" value="V-set"/>
    <property type="match status" value="1"/>
</dbReference>
<evidence type="ECO:0000256" key="1">
    <source>
        <dbReference type="ARBA" id="ARBA00004251"/>
    </source>
</evidence>
<dbReference type="InterPro" id="IPR003599">
    <property type="entry name" value="Ig_sub"/>
</dbReference>
<feature type="transmembrane region" description="Helical" evidence="11">
    <location>
        <begin position="146"/>
        <end position="167"/>
    </location>
</feature>
<keyword evidence="7" id="KW-1015">Disulfide bond</keyword>
<keyword evidence="2" id="KW-1003">Cell membrane</keyword>
<dbReference type="GO" id="GO:0042130">
    <property type="term" value="P:negative regulation of T cell proliferation"/>
    <property type="evidence" value="ECO:0007669"/>
    <property type="project" value="TreeGrafter"/>
</dbReference>
<dbReference type="GO" id="GO:0071222">
    <property type="term" value="P:cellular response to lipopolysaccharide"/>
    <property type="evidence" value="ECO:0007669"/>
    <property type="project" value="TreeGrafter"/>
</dbReference>
<dbReference type="PROSITE" id="PS50835">
    <property type="entry name" value="IG_LIKE"/>
    <property type="match status" value="1"/>
</dbReference>
<dbReference type="InParanoid" id="A0A669B6F2"/>
<proteinExistence type="predicted"/>
<dbReference type="GO" id="GO:0009897">
    <property type="term" value="C:external side of plasma membrane"/>
    <property type="evidence" value="ECO:0007669"/>
    <property type="project" value="TreeGrafter"/>
</dbReference>
<keyword evidence="9" id="KW-0325">Glycoprotein</keyword>
<keyword evidence="3 11" id="KW-0812">Transmembrane</keyword>
<dbReference type="OMA" id="EETHWTS"/>
<keyword evidence="6 11" id="KW-0472">Membrane</keyword>
<dbReference type="InterPro" id="IPR051713">
    <property type="entry name" value="T-cell_Activation_Regulation"/>
</dbReference>
<dbReference type="Ensembl" id="ENSONIT00000076988.1">
    <property type="protein sequence ID" value="ENSONIP00000030142.1"/>
    <property type="gene ID" value="ENSONIG00000030864.1"/>
</dbReference>
<evidence type="ECO:0000313" key="13">
    <source>
        <dbReference type="Ensembl" id="ENSONIP00000030142.1"/>
    </source>
</evidence>
<dbReference type="PANTHER" id="PTHR25466:SF9">
    <property type="entry name" value="FIBRONECTIN TYPE-III DOMAIN-CONTAINING PROTEIN"/>
    <property type="match status" value="1"/>
</dbReference>
<keyword evidence="14" id="KW-1185">Reference proteome</keyword>
<dbReference type="InterPro" id="IPR013783">
    <property type="entry name" value="Ig-like_fold"/>
</dbReference>
<keyword evidence="4" id="KW-0732">Signal</keyword>
<evidence type="ECO:0000256" key="2">
    <source>
        <dbReference type="ARBA" id="ARBA00022475"/>
    </source>
</evidence>
<evidence type="ECO:0000256" key="8">
    <source>
        <dbReference type="ARBA" id="ARBA00023170"/>
    </source>
</evidence>
<reference evidence="14" key="1">
    <citation type="submission" date="2012-01" db="EMBL/GenBank/DDBJ databases">
        <title>The Genome Sequence of Oreochromis niloticus (Nile Tilapia).</title>
        <authorList>
            <consortium name="Broad Institute Genome Assembly Team"/>
            <consortium name="Broad Institute Sequencing Platform"/>
            <person name="Di Palma F."/>
            <person name="Johnson J."/>
            <person name="Lander E.S."/>
            <person name="Lindblad-Toh K."/>
        </authorList>
    </citation>
    <scope>NUCLEOTIDE SEQUENCE [LARGE SCALE GENOMIC DNA]</scope>
</reference>
<dbReference type="SUPFAM" id="SSF48726">
    <property type="entry name" value="Immunoglobulin"/>
    <property type="match status" value="1"/>
</dbReference>